<gene>
    <name evidence="7" type="ORF">EYW47_16130</name>
</gene>
<name>A0A4R5M8H1_9BURK</name>
<reference evidence="7 8" key="1">
    <citation type="submission" date="2019-03" db="EMBL/GenBank/DDBJ databases">
        <title>Paraburkholderia sp. 4M-K11, isolated from subtropical forest soil.</title>
        <authorList>
            <person name="Gao Z.-H."/>
            <person name="Qiu L.-H."/>
        </authorList>
    </citation>
    <scope>NUCLEOTIDE SEQUENCE [LARGE SCALE GENOMIC DNA]</scope>
    <source>
        <strain evidence="7 8">4M-K11</strain>
    </source>
</reference>
<keyword evidence="3" id="KW-0274">FAD</keyword>
<comment type="cofactor">
    <cofactor evidence="1">
        <name>FAD</name>
        <dbReference type="ChEBI" id="CHEBI:57692"/>
    </cofactor>
</comment>
<dbReference type="InterPro" id="IPR016166">
    <property type="entry name" value="FAD-bd_PCMH"/>
</dbReference>
<dbReference type="InterPro" id="IPR036318">
    <property type="entry name" value="FAD-bd_PCMH-like_sf"/>
</dbReference>
<dbReference type="Pfam" id="PF02754">
    <property type="entry name" value="CCG"/>
    <property type="match status" value="1"/>
</dbReference>
<dbReference type="InterPro" id="IPR016164">
    <property type="entry name" value="FAD-linked_Oxase-like_C"/>
</dbReference>
<keyword evidence="8" id="KW-1185">Reference proteome</keyword>
<dbReference type="InterPro" id="IPR017896">
    <property type="entry name" value="4Fe4S_Fe-S-bd"/>
</dbReference>
<dbReference type="GO" id="GO:0071949">
    <property type="term" value="F:FAD binding"/>
    <property type="evidence" value="ECO:0007669"/>
    <property type="project" value="InterPro"/>
</dbReference>
<dbReference type="InterPro" id="IPR004017">
    <property type="entry name" value="Cys_rich_dom"/>
</dbReference>
<proteinExistence type="predicted"/>
<keyword evidence="2" id="KW-0285">Flavoprotein</keyword>
<dbReference type="Gene3D" id="3.30.70.2740">
    <property type="match status" value="1"/>
</dbReference>
<dbReference type="Pfam" id="PF01565">
    <property type="entry name" value="FAD_binding_4"/>
    <property type="match status" value="1"/>
</dbReference>
<evidence type="ECO:0000256" key="2">
    <source>
        <dbReference type="ARBA" id="ARBA00022630"/>
    </source>
</evidence>
<dbReference type="PANTHER" id="PTHR11748">
    <property type="entry name" value="D-LACTATE DEHYDROGENASE"/>
    <property type="match status" value="1"/>
</dbReference>
<dbReference type="Gene3D" id="1.10.45.10">
    <property type="entry name" value="Vanillyl-alcohol Oxidase, Chain A, domain 4"/>
    <property type="match status" value="1"/>
</dbReference>
<dbReference type="Gene3D" id="3.30.43.10">
    <property type="entry name" value="Uridine Diphospho-n-acetylenolpyruvylglucosamine Reductase, domain 2"/>
    <property type="match status" value="1"/>
</dbReference>
<dbReference type="Pfam" id="PF02913">
    <property type="entry name" value="FAD-oxidase_C"/>
    <property type="match status" value="1"/>
</dbReference>
<dbReference type="InterPro" id="IPR016169">
    <property type="entry name" value="FAD-bd_PCMH_sub2"/>
</dbReference>
<evidence type="ECO:0000256" key="4">
    <source>
        <dbReference type="ARBA" id="ARBA00023002"/>
    </source>
</evidence>
<dbReference type="SUPFAM" id="SSF55103">
    <property type="entry name" value="FAD-linked oxidases, C-terminal domain"/>
    <property type="match status" value="1"/>
</dbReference>
<dbReference type="InterPro" id="IPR004113">
    <property type="entry name" value="FAD-bd_oxidored_4_C"/>
</dbReference>
<keyword evidence="4" id="KW-0560">Oxidoreductase</keyword>
<comment type="caution">
    <text evidence="7">The sequence shown here is derived from an EMBL/GenBank/DDBJ whole genome shotgun (WGS) entry which is preliminary data.</text>
</comment>
<dbReference type="AlphaFoldDB" id="A0A4R5M8H1"/>
<evidence type="ECO:0000259" key="6">
    <source>
        <dbReference type="PROSITE" id="PS51387"/>
    </source>
</evidence>
<dbReference type="GO" id="GO:0004458">
    <property type="term" value="F:D-lactate dehydrogenase (cytochrome) activity"/>
    <property type="evidence" value="ECO:0007669"/>
    <property type="project" value="TreeGrafter"/>
</dbReference>
<dbReference type="SUPFAM" id="SSF56176">
    <property type="entry name" value="FAD-binding/transporter-associated domain-like"/>
    <property type="match status" value="1"/>
</dbReference>
<dbReference type="Proteomes" id="UP000295722">
    <property type="component" value="Unassembled WGS sequence"/>
</dbReference>
<dbReference type="EMBL" id="SMRP01000007">
    <property type="protein sequence ID" value="TDG22746.1"/>
    <property type="molecule type" value="Genomic_DNA"/>
</dbReference>
<accession>A0A4R5M8H1</accession>
<dbReference type="PROSITE" id="PS51387">
    <property type="entry name" value="FAD_PCMH"/>
    <property type="match status" value="1"/>
</dbReference>
<evidence type="ECO:0000256" key="5">
    <source>
        <dbReference type="SAM" id="MobiDB-lite"/>
    </source>
</evidence>
<dbReference type="Pfam" id="PF13183">
    <property type="entry name" value="Fer4_8"/>
    <property type="match status" value="1"/>
</dbReference>
<evidence type="ECO:0000313" key="8">
    <source>
        <dbReference type="Proteomes" id="UP000295722"/>
    </source>
</evidence>
<organism evidence="7 8">
    <name type="scientific">Paraburkholderia silviterrae</name>
    <dbReference type="NCBI Taxonomy" id="2528715"/>
    <lineage>
        <taxon>Bacteria</taxon>
        <taxon>Pseudomonadati</taxon>
        <taxon>Pseudomonadota</taxon>
        <taxon>Betaproteobacteria</taxon>
        <taxon>Burkholderiales</taxon>
        <taxon>Burkholderiaceae</taxon>
        <taxon>Paraburkholderia</taxon>
    </lineage>
</organism>
<dbReference type="InterPro" id="IPR016171">
    <property type="entry name" value="Vanillyl_alc_oxidase_C-sub2"/>
</dbReference>
<dbReference type="SUPFAM" id="SSF46548">
    <property type="entry name" value="alpha-helical ferredoxin"/>
    <property type="match status" value="1"/>
</dbReference>
<dbReference type="InterPro" id="IPR016167">
    <property type="entry name" value="FAD-bd_PCMH_sub1"/>
</dbReference>
<dbReference type="OrthoDB" id="9811557at2"/>
<feature type="region of interest" description="Disordered" evidence="5">
    <location>
        <begin position="982"/>
        <end position="1013"/>
    </location>
</feature>
<evidence type="ECO:0000256" key="3">
    <source>
        <dbReference type="ARBA" id="ARBA00022827"/>
    </source>
</evidence>
<feature type="compositionally biased region" description="Basic and acidic residues" evidence="5">
    <location>
        <begin position="1001"/>
        <end position="1013"/>
    </location>
</feature>
<dbReference type="GO" id="GO:1903457">
    <property type="term" value="P:lactate catabolic process"/>
    <property type="evidence" value="ECO:0007669"/>
    <property type="project" value="TreeGrafter"/>
</dbReference>
<sequence length="1013" mass="111435">MLKTNLQQAGHDASGASAWAALEADLRAALGPAVRFDVAHRAAYASDASNYRQTPIGVIVPESTEAVASALAICRRHDAPVLSRGGGTSMSGQTVNAAVVFDYSRSCNRILELDPVAGTAIVEPGVVCDTLRDAAEQFGLTFAPDPSTHSRCTLGGMIGNNSCGPHSVMAGKTLENVEALEVLTYDGERFWVGPTSDAELDSIIAAGGRRGEIYRDLRALRDRYAEAIRKRFVSIPRRVSGFNLDELLPENGFNVARALVGTEGTCVITTAAKVRLVHSPAHRVALVLGFPDIYAAADAVPEYREFGPIAIEGLDRAIVRGLQARGLRAEEIALLPQGDAWVVLEFGADTEAEAIGQAQHAAEALGKRRAGPAPSSWLVIEPAMQQRIWLIRETGASATQLSIDPAIPDPKVGWEDAAVDPDRLGDYLRAFQQLVDRYGYETSLFGHFGDGCVHARITFDFSSAEGIVQWRSFTREAAELVVRYGGSLSGEHGDGQAKAEFLPIMFGEELMDAMREFKRIWDPRNRMNPGKVIDAYRLDDNLRMGPQYKVVNLHTRMTFRSEEGNGFQRAVERCVGMGRCRSLTGNTMCPSYRATREERYSTRGRSRLLWEMLQGDLVDGRWESEPVKEALDTCLSCKGCRSDCPTHVDMASYKAEFLSHYYERKRRPRQAWFMGRIGQWAPFAARLPRIANLMTQTRLLAGLAKRVAGTASSRTLPRFATKTFRKAYGAGMIGHDGSSRRRKVMLWVDTFSEHFHPEIALDAVEVLRSAGFDVVLPPKGLCCGRPLYDFGYLDAARRHLEQIMAALAPVFSAQGTDEAPIALVGLEPGCLSVFRDELLKLFPDDTRAQRLSSAVRLFGDFLLEQGYEPPRYEARVLVHAHCHQKSLFGTRAERALLEKMGARFTMLDSGCCGLAGSFGFHPEHSELADAVGEQVLFPAVRDAPEGTIVLTNGFSCREQIRHGTNREALHLAQLLARASRANTPGYDTLERDRASATSPETHGDATEKRYVEH</sequence>
<dbReference type="GO" id="GO:0008720">
    <property type="term" value="F:D-lactate dehydrogenase (NAD+) activity"/>
    <property type="evidence" value="ECO:0007669"/>
    <property type="project" value="TreeGrafter"/>
</dbReference>
<feature type="domain" description="FAD-binding PCMH-type" evidence="6">
    <location>
        <begin position="51"/>
        <end position="279"/>
    </location>
</feature>
<protein>
    <submittedName>
        <fullName evidence="7">FAD-binding oxidoreductase</fullName>
    </submittedName>
</protein>
<evidence type="ECO:0000256" key="1">
    <source>
        <dbReference type="ARBA" id="ARBA00001974"/>
    </source>
</evidence>
<dbReference type="InterPro" id="IPR006094">
    <property type="entry name" value="Oxid_FAD_bind_N"/>
</dbReference>
<dbReference type="PANTHER" id="PTHR11748:SF119">
    <property type="entry name" value="D-2-HYDROXYGLUTARATE DEHYDROGENASE"/>
    <property type="match status" value="1"/>
</dbReference>
<evidence type="ECO:0000313" key="7">
    <source>
        <dbReference type="EMBL" id="TDG22746.1"/>
    </source>
</evidence>
<dbReference type="Gene3D" id="3.30.465.10">
    <property type="match status" value="1"/>
</dbReference>